<proteinExistence type="predicted"/>
<protein>
    <submittedName>
        <fullName evidence="1">Response regulator</fullName>
    </submittedName>
</protein>
<dbReference type="EMBL" id="JAPPUY010000005">
    <property type="protein sequence ID" value="MCY4746926.1"/>
    <property type="molecule type" value="Genomic_DNA"/>
</dbReference>
<organism evidence="1 2">
    <name type="scientific">Roseateles hydrophilus</name>
    <dbReference type="NCBI Taxonomy" id="2975054"/>
    <lineage>
        <taxon>Bacteria</taxon>
        <taxon>Pseudomonadati</taxon>
        <taxon>Pseudomonadota</taxon>
        <taxon>Betaproteobacteria</taxon>
        <taxon>Burkholderiales</taxon>
        <taxon>Sphaerotilaceae</taxon>
        <taxon>Roseateles</taxon>
    </lineage>
</organism>
<sequence>MTARLLLIEDDASIARFVEMALEDLPGVELHVATRLSQARTALASGRWHLVISDLMLPDGSAESLLAEGRAQATGAPPWVVFSAGLQPERLLALQALGVTRTLRKPVPLAELLSTVTELLHGQASAASPAPAPAAAAEHALPATLHTHFGGDRALFEHFRAGCLERFADDIAQGDAAVAADDADELRRVAHGLKAVLELLGHPDLSIQALVLEEAAAHSSTLPTTGWTVLRRSLQALRNARH</sequence>
<gene>
    <name evidence="1" type="ORF">NYO99_18275</name>
</gene>
<dbReference type="Proteomes" id="UP001076464">
    <property type="component" value="Unassembled WGS sequence"/>
</dbReference>
<comment type="caution">
    <text evidence="1">The sequence shown here is derived from an EMBL/GenBank/DDBJ whole genome shotgun (WGS) entry which is preliminary data.</text>
</comment>
<keyword evidence="2" id="KW-1185">Reference proteome</keyword>
<accession>A0ACC6CES2</accession>
<reference evidence="1" key="1">
    <citation type="submission" date="2022-08" db="EMBL/GenBank/DDBJ databases">
        <title>Genome sequencing of Pelomonas sp. UHG3.</title>
        <authorList>
            <person name="So Y."/>
        </authorList>
    </citation>
    <scope>NUCLEOTIDE SEQUENCE</scope>
    <source>
        <strain evidence="1">UHG3</strain>
    </source>
</reference>
<evidence type="ECO:0000313" key="2">
    <source>
        <dbReference type="Proteomes" id="UP001076464"/>
    </source>
</evidence>
<name>A0ACC6CES2_9BURK</name>
<evidence type="ECO:0000313" key="1">
    <source>
        <dbReference type="EMBL" id="MCY4746926.1"/>
    </source>
</evidence>